<name>A0A7J0BKF7_9BACT</name>
<dbReference type="InterPro" id="IPR010332">
    <property type="entry name" value="ATPase_terminase-su_N"/>
</dbReference>
<organism evidence="5 6">
    <name type="scientific">Desulfovibrio subterraneus</name>
    <dbReference type="NCBI Taxonomy" id="2718620"/>
    <lineage>
        <taxon>Bacteria</taxon>
        <taxon>Pseudomonadati</taxon>
        <taxon>Thermodesulfobacteriota</taxon>
        <taxon>Desulfovibrionia</taxon>
        <taxon>Desulfovibrionales</taxon>
        <taxon>Desulfovibrionaceae</taxon>
        <taxon>Desulfovibrio</taxon>
    </lineage>
</organism>
<dbReference type="AlphaFoldDB" id="A0A7J0BKF7"/>
<protein>
    <recommendedName>
        <fullName evidence="7">Terminase</fullName>
    </recommendedName>
</protein>
<dbReference type="RefSeq" id="WP_174405830.1">
    <property type="nucleotide sequence ID" value="NZ_BLVO01000013.1"/>
</dbReference>
<dbReference type="EMBL" id="BLVO01000013">
    <property type="protein sequence ID" value="GFM34217.1"/>
    <property type="molecule type" value="Genomic_DNA"/>
</dbReference>
<evidence type="ECO:0000259" key="4">
    <source>
        <dbReference type="Pfam" id="PF17289"/>
    </source>
</evidence>
<dbReference type="Pfam" id="PF17289">
    <property type="entry name" value="Terminase_6C"/>
    <property type="match status" value="1"/>
</dbReference>
<feature type="domain" description="Terminase ATPase subunit N-terminal" evidence="3">
    <location>
        <begin position="7"/>
        <end position="63"/>
    </location>
</feature>
<sequence>MAYYPAEVKEAARGLYCKRYSIREISRTLGIPRRTVYHWVDAEAWGDMLSHEGVEDAAQRRLVLLITRDDKTKADLQEIDRLTSALERFQRLREREQAMRGEPCETASAKPEQQDQRGTREKRERKGGDSRSGKRRGRVIKNDVSHLTPEDFKAQLHQHYFAYQRELMQAKHYRNRQILKSRQIGATWYFAQEAFEDACTTGDDQIFLSATRAQAEVFRDYIIQIAQQKFDLELKGNPITLHTAHGPATLRFLSNNSKSAQGYHGHVYIDEFFWIRGFKELHKVATGMAAHKKWRRTLFSTPSAVTHPGYGLWNGDWYNARNKVKRQQFPGFKEMQSGILCPDNTWRKIITLEDAMAGGCDLFDLNDLKLEYGPEEFENLFMCGFVDDTNAVFLLPQLQACGADPAEWADYNPKLPRPFGNKPVWCGYDPSRSRDDASFVVIAPPEKPGGMFRVLERFKWVNKSYLWQVARIREITQRYNVQFMGIDTTGPGIGVYENVRIFYSRATSIHYSVQTKTELVLKGRELVESNRIQWDAADKEVGLAFMMIRQTTTPSGAMTYAANRSESTGHADAAFAILHGVSYEPLARPRGGCRVVIG</sequence>
<comment type="caution">
    <text evidence="5">The sequence shown here is derived from an EMBL/GenBank/DDBJ whole genome shotgun (WGS) entry which is preliminary data.</text>
</comment>
<dbReference type="Gene3D" id="3.40.50.300">
    <property type="entry name" value="P-loop containing nucleotide triphosphate hydrolases"/>
    <property type="match status" value="1"/>
</dbReference>
<feature type="compositionally biased region" description="Basic and acidic residues" evidence="2">
    <location>
        <begin position="112"/>
        <end position="132"/>
    </location>
</feature>
<dbReference type="Pfam" id="PF06056">
    <property type="entry name" value="Terminase_5"/>
    <property type="match status" value="1"/>
</dbReference>
<gene>
    <name evidence="5" type="primary">P</name>
    <name evidence="5" type="ORF">DSM101010T_25820</name>
</gene>
<keyword evidence="6" id="KW-1185">Reference proteome</keyword>
<dbReference type="Gene3D" id="3.30.420.240">
    <property type="match status" value="1"/>
</dbReference>
<evidence type="ECO:0000313" key="5">
    <source>
        <dbReference type="EMBL" id="GFM34217.1"/>
    </source>
</evidence>
<evidence type="ECO:0008006" key="7">
    <source>
        <dbReference type="Google" id="ProtNLM"/>
    </source>
</evidence>
<evidence type="ECO:0000259" key="3">
    <source>
        <dbReference type="Pfam" id="PF06056"/>
    </source>
</evidence>
<feature type="region of interest" description="Disordered" evidence="2">
    <location>
        <begin position="97"/>
        <end position="142"/>
    </location>
</feature>
<reference evidence="5 6" key="1">
    <citation type="submission" date="2020-05" db="EMBL/GenBank/DDBJ databases">
        <title>Draft genome sequence of Desulfovibrio sp. strain HN2T.</title>
        <authorList>
            <person name="Ueno A."/>
            <person name="Tamazawa S."/>
            <person name="Tamamura S."/>
            <person name="Murakami T."/>
            <person name="Kiyama T."/>
            <person name="Inomata H."/>
            <person name="Amano Y."/>
            <person name="Miyakawa K."/>
            <person name="Tamaki H."/>
            <person name="Naganuma T."/>
            <person name="Kaneko K."/>
        </authorList>
    </citation>
    <scope>NUCLEOTIDE SEQUENCE [LARGE SCALE GENOMIC DNA]</scope>
    <source>
        <strain evidence="5 6">HN2</strain>
    </source>
</reference>
<dbReference type="Proteomes" id="UP000503840">
    <property type="component" value="Unassembled WGS sequence"/>
</dbReference>
<proteinExistence type="predicted"/>
<dbReference type="InterPro" id="IPR027417">
    <property type="entry name" value="P-loop_NTPase"/>
</dbReference>
<dbReference type="InterPro" id="IPR009057">
    <property type="entry name" value="Homeodomain-like_sf"/>
</dbReference>
<evidence type="ECO:0000256" key="1">
    <source>
        <dbReference type="ARBA" id="ARBA00022612"/>
    </source>
</evidence>
<dbReference type="Pfam" id="PF03237">
    <property type="entry name" value="Terminase_6N"/>
    <property type="match status" value="1"/>
</dbReference>
<accession>A0A7J0BKF7</accession>
<evidence type="ECO:0000256" key="2">
    <source>
        <dbReference type="SAM" id="MobiDB-lite"/>
    </source>
</evidence>
<dbReference type="InterPro" id="IPR035421">
    <property type="entry name" value="Terminase_6C"/>
</dbReference>
<feature type="domain" description="Terminase large subunit gp17-like C-terminal" evidence="4">
    <location>
        <begin position="427"/>
        <end position="582"/>
    </location>
</feature>
<dbReference type="SUPFAM" id="SSF46689">
    <property type="entry name" value="Homeodomain-like"/>
    <property type="match status" value="1"/>
</dbReference>
<keyword evidence="1" id="KW-1188">Viral release from host cell</keyword>
<evidence type="ECO:0000313" key="6">
    <source>
        <dbReference type="Proteomes" id="UP000503840"/>
    </source>
</evidence>